<dbReference type="InterPro" id="IPR051267">
    <property type="entry name" value="STEAP_metalloreductase"/>
</dbReference>
<dbReference type="InterPro" id="IPR036291">
    <property type="entry name" value="NAD(P)-bd_dom_sf"/>
</dbReference>
<organism evidence="2 3">
    <name type="scientific">Thalassococcus halodurans</name>
    <dbReference type="NCBI Taxonomy" id="373675"/>
    <lineage>
        <taxon>Bacteria</taxon>
        <taxon>Pseudomonadati</taxon>
        <taxon>Pseudomonadota</taxon>
        <taxon>Alphaproteobacteria</taxon>
        <taxon>Rhodobacterales</taxon>
        <taxon>Roseobacteraceae</taxon>
        <taxon>Thalassococcus</taxon>
    </lineage>
</organism>
<dbReference type="EMBL" id="FNUZ01000001">
    <property type="protein sequence ID" value="SEF60525.1"/>
    <property type="molecule type" value="Genomic_DNA"/>
</dbReference>
<feature type="domain" description="3-hydroxyacyl-CoA dehydrogenase NAD binding" evidence="1">
    <location>
        <begin position="2"/>
        <end position="38"/>
    </location>
</feature>
<accession>A0A1H5TCF9</accession>
<evidence type="ECO:0000259" key="1">
    <source>
        <dbReference type="Pfam" id="PF02737"/>
    </source>
</evidence>
<gene>
    <name evidence="2" type="ORF">SAMN04488045_0569</name>
</gene>
<dbReference type="SUPFAM" id="SSF51735">
    <property type="entry name" value="NAD(P)-binding Rossmann-fold domains"/>
    <property type="match status" value="1"/>
</dbReference>
<dbReference type="OrthoDB" id="5524287at2"/>
<dbReference type="AlphaFoldDB" id="A0A1H5TCF9"/>
<name>A0A1H5TCF9_9RHOB</name>
<proteinExistence type="predicted"/>
<evidence type="ECO:0000313" key="2">
    <source>
        <dbReference type="EMBL" id="SEF60525.1"/>
    </source>
</evidence>
<protein>
    <recommendedName>
        <fullName evidence="1">3-hydroxyacyl-CoA dehydrogenase NAD binding domain-containing protein</fullName>
    </recommendedName>
</protein>
<dbReference type="InterPro" id="IPR006176">
    <property type="entry name" value="3-OHacyl-CoA_DH_NAD-bd"/>
</dbReference>
<dbReference type="RefSeq" id="WP_103908942.1">
    <property type="nucleotide sequence ID" value="NZ_FNUZ01000001.1"/>
</dbReference>
<keyword evidence="3" id="KW-1185">Reference proteome</keyword>
<reference evidence="2 3" key="1">
    <citation type="submission" date="2016-10" db="EMBL/GenBank/DDBJ databases">
        <authorList>
            <person name="de Groot N.N."/>
        </authorList>
    </citation>
    <scope>NUCLEOTIDE SEQUENCE [LARGE SCALE GENOMIC DNA]</scope>
    <source>
        <strain evidence="2 3">DSM 26915</strain>
    </source>
</reference>
<dbReference type="GO" id="GO:0006631">
    <property type="term" value="P:fatty acid metabolic process"/>
    <property type="evidence" value="ECO:0007669"/>
    <property type="project" value="InterPro"/>
</dbReference>
<dbReference type="Proteomes" id="UP000236752">
    <property type="component" value="Unassembled WGS sequence"/>
</dbReference>
<evidence type="ECO:0000313" key="3">
    <source>
        <dbReference type="Proteomes" id="UP000236752"/>
    </source>
</evidence>
<dbReference type="PANTHER" id="PTHR14239:SF10">
    <property type="entry name" value="REDUCTASE"/>
    <property type="match status" value="1"/>
</dbReference>
<dbReference type="PANTHER" id="PTHR14239">
    <property type="entry name" value="DUDULIN-RELATED"/>
    <property type="match status" value="1"/>
</dbReference>
<sequence>MKVTVLGRGNMGAPIAELSRKAGHDVTVVGQDGNAVAAIADADLVVLALHFGPAKQILGNAEVQDALDGKVLIDVTNPLAPDYMSLTIGHETSAGEVLADMVPGARVVKAFNTVFADLLKGQVAGVASPVPVYVAGNDADALAKVVSFIDGLGLVAIESGPLSNARYLEPMAELMIQLGYGLGHGANIGFALVKAA</sequence>
<dbReference type="Pfam" id="PF02737">
    <property type="entry name" value="3HCDH_N"/>
    <property type="match status" value="1"/>
</dbReference>
<dbReference type="GO" id="GO:0070403">
    <property type="term" value="F:NAD+ binding"/>
    <property type="evidence" value="ECO:0007669"/>
    <property type="project" value="InterPro"/>
</dbReference>
<dbReference type="Gene3D" id="3.40.50.720">
    <property type="entry name" value="NAD(P)-binding Rossmann-like Domain"/>
    <property type="match status" value="1"/>
</dbReference>